<dbReference type="InterPro" id="IPR001478">
    <property type="entry name" value="PDZ"/>
</dbReference>
<dbReference type="PANTHER" id="PTHR22939">
    <property type="entry name" value="SERINE PROTEASE FAMILY S1C HTRA-RELATED"/>
    <property type="match status" value="1"/>
</dbReference>
<keyword evidence="12" id="KW-1185">Reference proteome</keyword>
<evidence type="ECO:0000313" key="12">
    <source>
        <dbReference type="Proteomes" id="UP000199308"/>
    </source>
</evidence>
<dbReference type="Gene3D" id="2.30.42.10">
    <property type="match status" value="2"/>
</dbReference>
<dbReference type="Pfam" id="PF13365">
    <property type="entry name" value="Trypsin_2"/>
    <property type="match status" value="1"/>
</dbReference>
<dbReference type="OrthoDB" id="9758917at2"/>
<dbReference type="InterPro" id="IPR036034">
    <property type="entry name" value="PDZ_sf"/>
</dbReference>
<evidence type="ECO:0000256" key="3">
    <source>
        <dbReference type="ARBA" id="ARBA00022729"/>
    </source>
</evidence>
<feature type="chain" id="PRO_5039475645" evidence="9">
    <location>
        <begin position="21"/>
        <end position="446"/>
    </location>
</feature>
<feature type="binding site" evidence="8">
    <location>
        <begin position="265"/>
        <end position="269"/>
    </location>
    <ligand>
        <name>substrate</name>
    </ligand>
</feature>
<accession>A0A1I0FRV7</accession>
<evidence type="ECO:0000256" key="1">
    <source>
        <dbReference type="ARBA" id="ARBA00010541"/>
    </source>
</evidence>
<dbReference type="Gene3D" id="2.40.10.120">
    <property type="match status" value="1"/>
</dbReference>
<reference evidence="11 12" key="1">
    <citation type="submission" date="2016-10" db="EMBL/GenBank/DDBJ databases">
        <authorList>
            <person name="de Groot N.N."/>
        </authorList>
    </citation>
    <scope>NUCLEOTIDE SEQUENCE [LARGE SCALE GENOMIC DNA]</scope>
    <source>
        <strain evidence="11 12">DSM 19706</strain>
    </source>
</reference>
<dbReference type="PROSITE" id="PS50106">
    <property type="entry name" value="PDZ"/>
    <property type="match status" value="2"/>
</dbReference>
<evidence type="ECO:0000256" key="2">
    <source>
        <dbReference type="ARBA" id="ARBA00022670"/>
    </source>
</evidence>
<keyword evidence="4" id="KW-0677">Repeat</keyword>
<evidence type="ECO:0000256" key="9">
    <source>
        <dbReference type="SAM" id="SignalP"/>
    </source>
</evidence>
<feature type="binding site" evidence="8">
    <location>
        <position position="106"/>
    </location>
    <ligand>
        <name>substrate</name>
    </ligand>
</feature>
<dbReference type="InterPro" id="IPR001940">
    <property type="entry name" value="Peptidase_S1C"/>
</dbReference>
<keyword evidence="6" id="KW-0720">Serine protease</keyword>
<feature type="binding site" evidence="8">
    <location>
        <position position="136"/>
    </location>
    <ligand>
        <name>substrate</name>
    </ligand>
</feature>
<sequence length="446" mass="47295">MKKIAVFVSAALLTSTASLAPLPASASLPTEIFNQSMPSLAPMLEKTTPAVVSIAVRGTQEVQSRVPEIFRFFGQQEQGPRERPFQGLGSGVIIDAKEGYIVTNAHVVDQADEIQVTLKDGRQFDAKKIGQDKDSDIALLQIDANELTAIKVADSDALRVGDFTVAIGNPFGLGQTVTSGIVSALGRSGLNIENYENFIQTDAAINSGNSGGALVNLRGELIGINTAILAPSGGNVGIGFAIPSNMMNNLVSQLIEYGEVNRGRLGVSGYSVNSDVAKAMELDTNQGGFIQEVEQGSAAEDAGIQAGDVIIKVNGKSVKTFEEIRGKIGSLGAGKKVQLTVVRDGDEKSFTVTLKKAQGDDIAAERIHPIFQGVELENQSSGILVKEIAQNSPARRAGLQVGDVIRGVNRTETDNIAQLKSFFEDNDGMAVLNVNRDGRNLFVRIQ</sequence>
<dbReference type="Pfam" id="PF13180">
    <property type="entry name" value="PDZ_2"/>
    <property type="match status" value="1"/>
</dbReference>
<dbReference type="FunFam" id="2.40.10.120:FF:000001">
    <property type="entry name" value="Periplasmic serine endoprotease DegP-like"/>
    <property type="match status" value="1"/>
</dbReference>
<dbReference type="SUPFAM" id="SSF50494">
    <property type="entry name" value="Trypsin-like serine proteases"/>
    <property type="match status" value="1"/>
</dbReference>
<keyword evidence="2" id="KW-0645">Protease</keyword>
<organism evidence="11 12">
    <name type="scientific">Thalassotalea agarivorans</name>
    <name type="common">Thalassomonas agarivorans</name>
    <dbReference type="NCBI Taxonomy" id="349064"/>
    <lineage>
        <taxon>Bacteria</taxon>
        <taxon>Pseudomonadati</taxon>
        <taxon>Pseudomonadota</taxon>
        <taxon>Gammaproteobacteria</taxon>
        <taxon>Alteromonadales</taxon>
        <taxon>Colwelliaceae</taxon>
        <taxon>Thalassotalea</taxon>
    </lineage>
</organism>
<dbReference type="SMART" id="SM00228">
    <property type="entry name" value="PDZ"/>
    <property type="match status" value="2"/>
</dbReference>
<gene>
    <name evidence="11" type="ORF">SAMN05660429_02195</name>
</gene>
<dbReference type="Pfam" id="PF00595">
    <property type="entry name" value="PDZ"/>
    <property type="match status" value="1"/>
</dbReference>
<dbReference type="Proteomes" id="UP000199308">
    <property type="component" value="Unassembled WGS sequence"/>
</dbReference>
<keyword evidence="5" id="KW-0378">Hydrolase</keyword>
<dbReference type="PRINTS" id="PR00834">
    <property type="entry name" value="PROTEASES2C"/>
</dbReference>
<dbReference type="NCBIfam" id="TIGR02037">
    <property type="entry name" value="degP_htrA_DO"/>
    <property type="match status" value="1"/>
</dbReference>
<dbReference type="EMBL" id="FOHK01000010">
    <property type="protein sequence ID" value="SET60932.1"/>
    <property type="molecule type" value="Genomic_DNA"/>
</dbReference>
<feature type="signal peptide" evidence="9">
    <location>
        <begin position="1"/>
        <end position="20"/>
    </location>
</feature>
<feature type="domain" description="PDZ" evidence="10">
    <location>
        <begin position="351"/>
        <end position="438"/>
    </location>
</feature>
<dbReference type="RefSeq" id="WP_093330211.1">
    <property type="nucleotide sequence ID" value="NZ_AP027363.1"/>
</dbReference>
<dbReference type="GO" id="GO:0042597">
    <property type="term" value="C:periplasmic space"/>
    <property type="evidence" value="ECO:0007669"/>
    <property type="project" value="TreeGrafter"/>
</dbReference>
<proteinExistence type="inferred from homology"/>
<comment type="similarity">
    <text evidence="1">Belongs to the peptidase S1C family.</text>
</comment>
<evidence type="ECO:0000256" key="7">
    <source>
        <dbReference type="PIRSR" id="PIRSR611782-1"/>
    </source>
</evidence>
<evidence type="ECO:0000256" key="4">
    <source>
        <dbReference type="ARBA" id="ARBA00022737"/>
    </source>
</evidence>
<dbReference type="FunFam" id="2.40.10.10:FF:000001">
    <property type="entry name" value="Periplasmic serine protease DegS"/>
    <property type="match status" value="1"/>
</dbReference>
<dbReference type="STRING" id="349064.SAMN05660429_02195"/>
<dbReference type="InterPro" id="IPR009003">
    <property type="entry name" value="Peptidase_S1_PA"/>
</dbReference>
<evidence type="ECO:0000313" key="11">
    <source>
        <dbReference type="EMBL" id="SET60932.1"/>
    </source>
</evidence>
<dbReference type="GO" id="GO:0004252">
    <property type="term" value="F:serine-type endopeptidase activity"/>
    <property type="evidence" value="ECO:0007669"/>
    <property type="project" value="InterPro"/>
</dbReference>
<feature type="domain" description="PDZ" evidence="10">
    <location>
        <begin position="254"/>
        <end position="345"/>
    </location>
</feature>
<dbReference type="InterPro" id="IPR011782">
    <property type="entry name" value="Pept_S1C_Do"/>
</dbReference>
<protein>
    <submittedName>
        <fullName evidence="11">Peptidase Do. Serine peptidase. MEROPS family S01B</fullName>
    </submittedName>
</protein>
<feature type="active site" description="Charge relay system" evidence="7">
    <location>
        <position position="106"/>
    </location>
</feature>
<feature type="active site" description="Charge relay system" evidence="7">
    <location>
        <position position="210"/>
    </location>
</feature>
<feature type="active site" description="Charge relay system" evidence="7">
    <location>
        <position position="136"/>
    </location>
</feature>
<dbReference type="SUPFAM" id="SSF50156">
    <property type="entry name" value="PDZ domain-like"/>
    <property type="match status" value="2"/>
</dbReference>
<keyword evidence="3 9" id="KW-0732">Signal</keyword>
<dbReference type="AlphaFoldDB" id="A0A1I0FRV7"/>
<feature type="binding site" evidence="8">
    <location>
        <begin position="208"/>
        <end position="210"/>
    </location>
    <ligand>
        <name>substrate</name>
    </ligand>
</feature>
<evidence type="ECO:0000259" key="10">
    <source>
        <dbReference type="PROSITE" id="PS50106"/>
    </source>
</evidence>
<dbReference type="PANTHER" id="PTHR22939:SF129">
    <property type="entry name" value="SERINE PROTEASE HTRA2, MITOCHONDRIAL"/>
    <property type="match status" value="1"/>
</dbReference>
<evidence type="ECO:0000256" key="8">
    <source>
        <dbReference type="PIRSR" id="PIRSR611782-2"/>
    </source>
</evidence>
<feature type="binding site" evidence="8">
    <location>
        <begin position="226"/>
        <end position="230"/>
    </location>
    <ligand>
        <name>substrate</name>
    </ligand>
</feature>
<dbReference type="GO" id="GO:0006515">
    <property type="term" value="P:protein quality control for misfolded or incompletely synthesized proteins"/>
    <property type="evidence" value="ECO:0007669"/>
    <property type="project" value="TreeGrafter"/>
</dbReference>
<name>A0A1I0FRV7_THASX</name>
<evidence type="ECO:0000256" key="6">
    <source>
        <dbReference type="ARBA" id="ARBA00022825"/>
    </source>
</evidence>
<evidence type="ECO:0000256" key="5">
    <source>
        <dbReference type="ARBA" id="ARBA00022801"/>
    </source>
</evidence>